<gene>
    <name evidence="2" type="ORF">FA15DRAFT_710278</name>
</gene>
<name>A0A5C3KE91_COPMA</name>
<dbReference type="AlphaFoldDB" id="A0A5C3KE91"/>
<proteinExistence type="predicted"/>
<evidence type="ECO:0000313" key="2">
    <source>
        <dbReference type="EMBL" id="TFK18015.1"/>
    </source>
</evidence>
<organism evidence="2 3">
    <name type="scientific">Coprinopsis marcescibilis</name>
    <name type="common">Agaric fungus</name>
    <name type="synonym">Psathyrella marcescibilis</name>
    <dbReference type="NCBI Taxonomy" id="230819"/>
    <lineage>
        <taxon>Eukaryota</taxon>
        <taxon>Fungi</taxon>
        <taxon>Dikarya</taxon>
        <taxon>Basidiomycota</taxon>
        <taxon>Agaricomycotina</taxon>
        <taxon>Agaricomycetes</taxon>
        <taxon>Agaricomycetidae</taxon>
        <taxon>Agaricales</taxon>
        <taxon>Agaricineae</taxon>
        <taxon>Psathyrellaceae</taxon>
        <taxon>Coprinopsis</taxon>
    </lineage>
</organism>
<keyword evidence="1" id="KW-0732">Signal</keyword>
<keyword evidence="3" id="KW-1185">Reference proteome</keyword>
<sequence length="146" mass="15782">MKLVASLILSVLGYAASIAVPNTPPPSTTDVSVTIITSVEPPKQTNPLFECFSNNAPRDSSAAAAQVQFDLCRMVTKLVVFALAFSAGLAAALPVDDEKPIFTDIRCHLRPGALQDTFAADLFWSLREDGAWSLTPYATLSWRRPE</sequence>
<accession>A0A5C3KE91</accession>
<dbReference type="Proteomes" id="UP000307440">
    <property type="component" value="Unassembled WGS sequence"/>
</dbReference>
<evidence type="ECO:0000256" key="1">
    <source>
        <dbReference type="SAM" id="SignalP"/>
    </source>
</evidence>
<dbReference type="EMBL" id="ML210441">
    <property type="protein sequence ID" value="TFK18015.1"/>
    <property type="molecule type" value="Genomic_DNA"/>
</dbReference>
<reference evidence="2 3" key="1">
    <citation type="journal article" date="2019" name="Nat. Ecol. Evol.">
        <title>Megaphylogeny resolves global patterns of mushroom evolution.</title>
        <authorList>
            <person name="Varga T."/>
            <person name="Krizsan K."/>
            <person name="Foldi C."/>
            <person name="Dima B."/>
            <person name="Sanchez-Garcia M."/>
            <person name="Sanchez-Ramirez S."/>
            <person name="Szollosi G.J."/>
            <person name="Szarkandi J.G."/>
            <person name="Papp V."/>
            <person name="Albert L."/>
            <person name="Andreopoulos W."/>
            <person name="Angelini C."/>
            <person name="Antonin V."/>
            <person name="Barry K.W."/>
            <person name="Bougher N.L."/>
            <person name="Buchanan P."/>
            <person name="Buyck B."/>
            <person name="Bense V."/>
            <person name="Catcheside P."/>
            <person name="Chovatia M."/>
            <person name="Cooper J."/>
            <person name="Damon W."/>
            <person name="Desjardin D."/>
            <person name="Finy P."/>
            <person name="Geml J."/>
            <person name="Haridas S."/>
            <person name="Hughes K."/>
            <person name="Justo A."/>
            <person name="Karasinski D."/>
            <person name="Kautmanova I."/>
            <person name="Kiss B."/>
            <person name="Kocsube S."/>
            <person name="Kotiranta H."/>
            <person name="LaButti K.M."/>
            <person name="Lechner B.E."/>
            <person name="Liimatainen K."/>
            <person name="Lipzen A."/>
            <person name="Lukacs Z."/>
            <person name="Mihaltcheva S."/>
            <person name="Morgado L.N."/>
            <person name="Niskanen T."/>
            <person name="Noordeloos M.E."/>
            <person name="Ohm R.A."/>
            <person name="Ortiz-Santana B."/>
            <person name="Ovrebo C."/>
            <person name="Racz N."/>
            <person name="Riley R."/>
            <person name="Savchenko A."/>
            <person name="Shiryaev A."/>
            <person name="Soop K."/>
            <person name="Spirin V."/>
            <person name="Szebenyi C."/>
            <person name="Tomsovsky M."/>
            <person name="Tulloss R.E."/>
            <person name="Uehling J."/>
            <person name="Grigoriev I.V."/>
            <person name="Vagvolgyi C."/>
            <person name="Papp T."/>
            <person name="Martin F.M."/>
            <person name="Miettinen O."/>
            <person name="Hibbett D.S."/>
            <person name="Nagy L.G."/>
        </authorList>
    </citation>
    <scope>NUCLEOTIDE SEQUENCE [LARGE SCALE GENOMIC DNA]</scope>
    <source>
        <strain evidence="2 3">CBS 121175</strain>
    </source>
</reference>
<feature type="chain" id="PRO_5023062992" evidence="1">
    <location>
        <begin position="16"/>
        <end position="146"/>
    </location>
</feature>
<protein>
    <submittedName>
        <fullName evidence="2">Uncharacterized protein</fullName>
    </submittedName>
</protein>
<evidence type="ECO:0000313" key="3">
    <source>
        <dbReference type="Proteomes" id="UP000307440"/>
    </source>
</evidence>
<feature type="signal peptide" evidence="1">
    <location>
        <begin position="1"/>
        <end position="15"/>
    </location>
</feature>